<evidence type="ECO:0000313" key="2">
    <source>
        <dbReference type="EMBL" id="MDQ0197892.1"/>
    </source>
</evidence>
<feature type="transmembrane region" description="Helical" evidence="1">
    <location>
        <begin position="172"/>
        <end position="190"/>
    </location>
</feature>
<gene>
    <name evidence="2" type="ORF">J2S10_000997</name>
</gene>
<keyword evidence="1" id="KW-1133">Transmembrane helix</keyword>
<sequence length="258" mass="30790">MNKSSAQKPQIRDVSAYISPLSINYLHIRNPWISAFWSAAFPVLGQILMGKYLIGFGLISWEFFINQKGGLNLAIVYSMIGEFDQAKHVLNTRWFLLYIPLYIYGIWDSFTRTTLYKKYYFLSYKKGYPVISKNINTFELNKLEKRNPIFSMLWSIFTPGMGYLYINRFLSVFIFFLWFIVNVYFSKLLPAIHFTMVGDFQASKQILNPQWLLYIPSLYLFVIYDSYVQTVEYNKIFEKEQAFYFKREYQNKDFIMPN</sequence>
<keyword evidence="3" id="KW-1185">Reference proteome</keyword>
<proteinExistence type="predicted"/>
<dbReference type="RefSeq" id="WP_307405011.1">
    <property type="nucleotide sequence ID" value="NZ_JAUSTW010000001.1"/>
</dbReference>
<feature type="transmembrane region" description="Helical" evidence="1">
    <location>
        <begin position="35"/>
        <end position="59"/>
    </location>
</feature>
<keyword evidence="1" id="KW-0812">Transmembrane</keyword>
<dbReference type="EMBL" id="JAUSTW010000001">
    <property type="protein sequence ID" value="MDQ0197892.1"/>
    <property type="molecule type" value="Genomic_DNA"/>
</dbReference>
<evidence type="ECO:0000313" key="3">
    <source>
        <dbReference type="Proteomes" id="UP001224122"/>
    </source>
</evidence>
<keyword evidence="1" id="KW-0472">Membrane</keyword>
<protein>
    <submittedName>
        <fullName evidence="2">Uncharacterized protein</fullName>
    </submittedName>
</protein>
<name>A0ABT9XSI0_9BACI</name>
<accession>A0ABT9XSI0</accession>
<reference evidence="2 3" key="1">
    <citation type="submission" date="2023-07" db="EMBL/GenBank/DDBJ databases">
        <title>Genomic Encyclopedia of Type Strains, Phase IV (KMG-IV): sequencing the most valuable type-strain genomes for metagenomic binning, comparative biology and taxonomic classification.</title>
        <authorList>
            <person name="Goeker M."/>
        </authorList>
    </citation>
    <scope>NUCLEOTIDE SEQUENCE [LARGE SCALE GENOMIC DNA]</scope>
    <source>
        <strain evidence="2 3">DSM 27594</strain>
    </source>
</reference>
<comment type="caution">
    <text evidence="2">The sequence shown here is derived from an EMBL/GenBank/DDBJ whole genome shotgun (WGS) entry which is preliminary data.</text>
</comment>
<dbReference type="Proteomes" id="UP001224122">
    <property type="component" value="Unassembled WGS sequence"/>
</dbReference>
<feature type="transmembrane region" description="Helical" evidence="1">
    <location>
        <begin position="211"/>
        <end position="228"/>
    </location>
</feature>
<feature type="transmembrane region" description="Helical" evidence="1">
    <location>
        <begin position="149"/>
        <end position="166"/>
    </location>
</feature>
<evidence type="ECO:0000256" key="1">
    <source>
        <dbReference type="SAM" id="Phobius"/>
    </source>
</evidence>
<organism evidence="2 3">
    <name type="scientific">Neobacillus ginsengisoli</name>
    <dbReference type="NCBI Taxonomy" id="904295"/>
    <lineage>
        <taxon>Bacteria</taxon>
        <taxon>Bacillati</taxon>
        <taxon>Bacillota</taxon>
        <taxon>Bacilli</taxon>
        <taxon>Bacillales</taxon>
        <taxon>Bacillaceae</taxon>
        <taxon>Neobacillus</taxon>
    </lineage>
</organism>